<keyword evidence="7" id="KW-1185">Reference proteome</keyword>
<evidence type="ECO:0000256" key="3">
    <source>
        <dbReference type="ARBA" id="ARBA00022679"/>
    </source>
</evidence>
<dbReference type="SMART" id="SM00825">
    <property type="entry name" value="PKS_KS"/>
    <property type="match status" value="1"/>
</dbReference>
<evidence type="ECO:0000313" key="7">
    <source>
        <dbReference type="Proteomes" id="UP001273505"/>
    </source>
</evidence>
<dbReference type="InterPro" id="IPR020841">
    <property type="entry name" value="PKS_Beta-ketoAc_synthase_dom"/>
</dbReference>
<dbReference type="RefSeq" id="WP_302723185.1">
    <property type="nucleotide sequence ID" value="NZ_JAULRU010000583.1"/>
</dbReference>
<reference evidence="6 7" key="1">
    <citation type="submission" date="2023-11" db="EMBL/GenBank/DDBJ databases">
        <title>Gilvimarinus fulvus sp. nov., isolated from the surface of Kelp.</title>
        <authorList>
            <person name="Sun Y.Y."/>
            <person name="Gong Y."/>
            <person name="Du Z.J."/>
        </authorList>
    </citation>
    <scope>NUCLEOTIDE SEQUENCE [LARGE SCALE GENOMIC DNA]</scope>
    <source>
        <strain evidence="6 7">SDUM040013</strain>
    </source>
</reference>
<comment type="caution">
    <text evidence="6">The sequence shown here is derived from an EMBL/GenBank/DDBJ whole genome shotgun (WGS) entry which is preliminary data.</text>
</comment>
<dbReference type="Pfam" id="PF02801">
    <property type="entry name" value="Ketoacyl-synt_C"/>
    <property type="match status" value="1"/>
</dbReference>
<dbReference type="Pfam" id="PF00109">
    <property type="entry name" value="ketoacyl-synt"/>
    <property type="match status" value="1"/>
</dbReference>
<dbReference type="InterPro" id="IPR000794">
    <property type="entry name" value="Beta-ketoacyl_synthase"/>
</dbReference>
<dbReference type="InterPro" id="IPR047224">
    <property type="entry name" value="FAS_alpha_su_C"/>
</dbReference>
<accession>A0ABU4RV70</accession>
<dbReference type="Gene3D" id="3.40.47.10">
    <property type="match status" value="1"/>
</dbReference>
<dbReference type="SUPFAM" id="SSF53901">
    <property type="entry name" value="Thiolase-like"/>
    <property type="match status" value="2"/>
</dbReference>
<dbReference type="InterPro" id="IPR014031">
    <property type="entry name" value="Ketoacyl_synth_C"/>
</dbReference>
<organism evidence="6 7">
    <name type="scientific">Gilvimarinus gilvus</name>
    <dbReference type="NCBI Taxonomy" id="3058038"/>
    <lineage>
        <taxon>Bacteria</taxon>
        <taxon>Pseudomonadati</taxon>
        <taxon>Pseudomonadota</taxon>
        <taxon>Gammaproteobacteria</taxon>
        <taxon>Cellvibrionales</taxon>
        <taxon>Cellvibrionaceae</taxon>
        <taxon>Gilvimarinus</taxon>
    </lineage>
</organism>
<feature type="domain" description="Ketosynthase family 3 (KS3)" evidence="5">
    <location>
        <begin position="1"/>
        <end position="545"/>
    </location>
</feature>
<evidence type="ECO:0000313" key="6">
    <source>
        <dbReference type="EMBL" id="MDX6848111.1"/>
    </source>
</evidence>
<dbReference type="PANTHER" id="PTHR11712">
    <property type="entry name" value="POLYKETIDE SYNTHASE-RELATED"/>
    <property type="match status" value="1"/>
</dbReference>
<evidence type="ECO:0000256" key="4">
    <source>
        <dbReference type="RuleBase" id="RU003694"/>
    </source>
</evidence>
<protein>
    <submittedName>
        <fullName evidence="6">Beta-ketoacyl synthase</fullName>
    </submittedName>
</protein>
<proteinExistence type="inferred from homology"/>
<sequence length="632" mass="67957">MSRLPVIVGFGGFNAAGRSSGHHGFRRMILESLPDQERQETLAGLGVMMGLLRCQDGEWCDSDGNPLTLPQIESQFGDAIRAGSLIRRIDSSFFDVDSVYWQKSAKLDVEEGTQSFVLKARDLPEPVPENWAVTELEGRKVRVEISGTLEVKLDSYREIPVKSAGQLPRGFNPENLYNARFHPRALQLAVIGASDAVRSVGVEWGHIAAAVQPDEVGVYASNVMSQMDDNGFGGLLQSRLRGGRVTTKQCPLGLNSMPADFVNAYILGSVGHTGAIAGACASFLYNLRAAVEDITSGRCRVAVVGNAEAPITSEIIDGYATMGALATEEKLMKIDAAESTDPARSSRPFGDNCGFTIAESSQYIVLMDDALALELGADIHGAVNDVFINADGYKKSISAPGPGNHITFAKAVASARAILGDEVVRTRSMVHAHGSSTPQNRVTESQIFDQVAEYFGVTQWPVAAIKAFVGHSLSPASGDQLIASLGTFKYGIVPGIKTIDKVADDVYAERLNLPVSDFTPAGGIDVAFLNSKGFGGNNATASILSPKVVDQMLEKRYGAARFADYKEQREVTRAQASVYDRAALRGNFDTIYQFGEGLIDESKIVFEGGEIRLPGFDKPVNLDLPNRFGDMV</sequence>
<evidence type="ECO:0000259" key="5">
    <source>
        <dbReference type="PROSITE" id="PS52004"/>
    </source>
</evidence>
<keyword evidence="3 4" id="KW-0808">Transferase</keyword>
<dbReference type="CDD" id="cd00828">
    <property type="entry name" value="elong_cond_enzymes"/>
    <property type="match status" value="1"/>
</dbReference>
<dbReference type="EMBL" id="JAXAFO010000002">
    <property type="protein sequence ID" value="MDX6848111.1"/>
    <property type="molecule type" value="Genomic_DNA"/>
</dbReference>
<dbReference type="InterPro" id="IPR016039">
    <property type="entry name" value="Thiolase-like"/>
</dbReference>
<dbReference type="Proteomes" id="UP001273505">
    <property type="component" value="Unassembled WGS sequence"/>
</dbReference>
<dbReference type="PROSITE" id="PS52004">
    <property type="entry name" value="KS3_2"/>
    <property type="match status" value="1"/>
</dbReference>
<dbReference type="InterPro" id="IPR014030">
    <property type="entry name" value="Ketoacyl_synth_N"/>
</dbReference>
<evidence type="ECO:0000256" key="1">
    <source>
        <dbReference type="ARBA" id="ARBA00005194"/>
    </source>
</evidence>
<dbReference type="PANTHER" id="PTHR11712:SF336">
    <property type="entry name" value="3-OXOACYL-[ACYL-CARRIER-PROTEIN] SYNTHASE, MITOCHONDRIAL"/>
    <property type="match status" value="1"/>
</dbReference>
<gene>
    <name evidence="6" type="ORF">SCD92_01985</name>
</gene>
<name>A0ABU4RV70_9GAMM</name>
<comment type="pathway">
    <text evidence="1">Lipid metabolism; fatty acid biosynthesis.</text>
</comment>
<comment type="similarity">
    <text evidence="2 4">Belongs to the thiolase-like superfamily. Beta-ketoacyl-ACP synthases family.</text>
</comment>
<evidence type="ECO:0000256" key="2">
    <source>
        <dbReference type="ARBA" id="ARBA00008467"/>
    </source>
</evidence>